<evidence type="ECO:0000313" key="6">
    <source>
        <dbReference type="WBParaSite" id="BXY_0682000.1"/>
    </source>
</evidence>
<dbReference type="CDD" id="cd00742">
    <property type="entry name" value="FABP"/>
    <property type="match status" value="1"/>
</dbReference>
<dbReference type="GO" id="GO:0008289">
    <property type="term" value="F:lipid binding"/>
    <property type="evidence" value="ECO:0007669"/>
    <property type="project" value="UniProtKB-KW"/>
</dbReference>
<dbReference type="AlphaFoldDB" id="A0A1I7S1E5"/>
<evidence type="ECO:0000313" key="3">
    <source>
        <dbReference type="EMBL" id="CAD5208470.1"/>
    </source>
</evidence>
<dbReference type="SMR" id="A0A1I7S1E5"/>
<organism evidence="4 6">
    <name type="scientific">Bursaphelenchus xylophilus</name>
    <name type="common">Pinewood nematode worm</name>
    <name type="synonym">Aphelenchoides xylophilus</name>
    <dbReference type="NCBI Taxonomy" id="6326"/>
    <lineage>
        <taxon>Eukaryota</taxon>
        <taxon>Metazoa</taxon>
        <taxon>Ecdysozoa</taxon>
        <taxon>Nematoda</taxon>
        <taxon>Chromadorea</taxon>
        <taxon>Rhabditida</taxon>
        <taxon>Tylenchina</taxon>
        <taxon>Tylenchomorpha</taxon>
        <taxon>Aphelenchoidea</taxon>
        <taxon>Aphelenchoididae</taxon>
        <taxon>Bursaphelenchus</taxon>
    </lineage>
</organism>
<evidence type="ECO:0000313" key="5">
    <source>
        <dbReference type="Proteomes" id="UP000659654"/>
    </source>
</evidence>
<dbReference type="Proteomes" id="UP000659654">
    <property type="component" value="Unassembled WGS sequence"/>
</dbReference>
<dbReference type="InterPro" id="IPR012674">
    <property type="entry name" value="Calycin"/>
</dbReference>
<dbReference type="InterPro" id="IPR000463">
    <property type="entry name" value="Fatty_acid-bd"/>
</dbReference>
<accession>A0A1I7S1E5</accession>
<dbReference type="InterPro" id="IPR031259">
    <property type="entry name" value="ILBP"/>
</dbReference>
<dbReference type="Pfam" id="PF14651">
    <property type="entry name" value="Lipocalin_7"/>
    <property type="match status" value="1"/>
</dbReference>
<dbReference type="Gene3D" id="2.40.128.20">
    <property type="match status" value="1"/>
</dbReference>
<reference evidence="3" key="2">
    <citation type="submission" date="2020-09" db="EMBL/GenBank/DDBJ databases">
        <authorList>
            <person name="Kikuchi T."/>
        </authorList>
    </citation>
    <scope>NUCLEOTIDE SEQUENCE</scope>
    <source>
        <strain evidence="3">Ka4C1</strain>
    </source>
</reference>
<dbReference type="PANTHER" id="PTHR11955">
    <property type="entry name" value="FATTY ACID BINDING PROTEIN"/>
    <property type="match status" value="1"/>
</dbReference>
<dbReference type="EMBL" id="CAJFCV020000001">
    <property type="protein sequence ID" value="CAG9081625.1"/>
    <property type="molecule type" value="Genomic_DNA"/>
</dbReference>
<dbReference type="PRINTS" id="PR00178">
    <property type="entry name" value="FATTYACIDBP"/>
</dbReference>
<keyword evidence="5" id="KW-1185">Reference proteome</keyword>
<comment type="similarity">
    <text evidence="1">Belongs to the calycin superfamily. Fatty-acid binding protein (FABP) family.</text>
</comment>
<dbReference type="SUPFAM" id="SSF50814">
    <property type="entry name" value="Lipocalins"/>
    <property type="match status" value="1"/>
</dbReference>
<evidence type="ECO:0000256" key="2">
    <source>
        <dbReference type="ARBA" id="ARBA00023121"/>
    </source>
</evidence>
<gene>
    <name evidence="3" type="ORF">BXYJ_LOCUS706</name>
</gene>
<name>A0A1I7S1E5_BURXY</name>
<proteinExistence type="inferred from homology"/>
<dbReference type="Proteomes" id="UP000582659">
    <property type="component" value="Unassembled WGS sequence"/>
</dbReference>
<dbReference type="eggNOG" id="KOG4015">
    <property type="taxonomic scope" value="Eukaryota"/>
</dbReference>
<dbReference type="Proteomes" id="UP000095284">
    <property type="component" value="Unplaced"/>
</dbReference>
<dbReference type="OrthoDB" id="354351at2759"/>
<evidence type="ECO:0000256" key="1">
    <source>
        <dbReference type="ARBA" id="ARBA00008390"/>
    </source>
</evidence>
<reference evidence="6" key="1">
    <citation type="submission" date="2016-11" db="UniProtKB">
        <authorList>
            <consortium name="WormBaseParasite"/>
        </authorList>
    </citation>
    <scope>IDENTIFICATION</scope>
</reference>
<dbReference type="WBParaSite" id="BXY_0682000.1">
    <property type="protein sequence ID" value="BXY_0682000.1"/>
    <property type="gene ID" value="BXY_0682000"/>
</dbReference>
<sequence length="145" mass="16556">MGVELNERQKLLLGEWKLESSENFDEYLKEIGISYLLRKAGSATKPNLEMSYDGETFHVKVTSTFKNGEWHFKLGEKTKQKTIDGRDFYVVAELTEDGKIIEHQSNVEGDKSVPSLITRWVDENGKLIAICKANNVEGKRVYVRA</sequence>
<evidence type="ECO:0000313" key="4">
    <source>
        <dbReference type="Proteomes" id="UP000095284"/>
    </source>
</evidence>
<protein>
    <submittedName>
        <fullName evidence="3">(pine wood nematode) hypothetical protein</fullName>
    </submittedName>
</protein>
<keyword evidence="2" id="KW-0446">Lipid-binding</keyword>
<dbReference type="EMBL" id="CAJFDI010000001">
    <property type="protein sequence ID" value="CAD5208470.1"/>
    <property type="molecule type" value="Genomic_DNA"/>
</dbReference>